<dbReference type="InterPro" id="IPR036388">
    <property type="entry name" value="WH-like_DNA-bd_sf"/>
</dbReference>
<dbReference type="OrthoDB" id="213028at2"/>
<organism evidence="1 2">
    <name type="scientific">Schleiferilactobacillus shenzhenensis LY-73</name>
    <dbReference type="NCBI Taxonomy" id="1231336"/>
    <lineage>
        <taxon>Bacteria</taxon>
        <taxon>Bacillati</taxon>
        <taxon>Bacillota</taxon>
        <taxon>Bacilli</taxon>
        <taxon>Lactobacillales</taxon>
        <taxon>Lactobacillaceae</taxon>
        <taxon>Schleiferilactobacillus</taxon>
    </lineage>
</organism>
<evidence type="ECO:0000313" key="2">
    <source>
        <dbReference type="Proteomes" id="UP000030647"/>
    </source>
</evidence>
<dbReference type="PANTHER" id="PTHR33221">
    <property type="entry name" value="WINGED HELIX-TURN-HELIX TRANSCRIPTIONAL REGULATOR, RRF2 FAMILY"/>
    <property type="match status" value="1"/>
</dbReference>
<dbReference type="InterPro" id="IPR036390">
    <property type="entry name" value="WH_DNA-bd_sf"/>
</dbReference>
<sequence>MAFSVAFSQALEIVGYVNAKANAEHYDYLGIQKISEMLNIPVPSIKKISGVLKKTGILDSKTGINGGLRLARAPEAISVYDVFVAIEGTAPIFQVHTDINRQAFVNQAKIDRWLQAGTAVLGQAETAMLQVFKKTSIADLDRI</sequence>
<dbReference type="GO" id="GO:0003700">
    <property type="term" value="F:DNA-binding transcription factor activity"/>
    <property type="evidence" value="ECO:0007669"/>
    <property type="project" value="TreeGrafter"/>
</dbReference>
<name>U4TM43_9LACO</name>
<dbReference type="PANTHER" id="PTHR33221:SF15">
    <property type="entry name" value="HTH-TYPE TRANSCRIPTIONAL REGULATOR YWGB-RELATED"/>
    <property type="match status" value="1"/>
</dbReference>
<evidence type="ECO:0008006" key="3">
    <source>
        <dbReference type="Google" id="ProtNLM"/>
    </source>
</evidence>
<dbReference type="HOGENOM" id="CLU_107144_3_0_9"/>
<dbReference type="Pfam" id="PF02082">
    <property type="entry name" value="Rrf2"/>
    <property type="match status" value="1"/>
</dbReference>
<dbReference type="InterPro" id="IPR000944">
    <property type="entry name" value="Tscrpt_reg_Rrf2"/>
</dbReference>
<dbReference type="GO" id="GO:0005829">
    <property type="term" value="C:cytosol"/>
    <property type="evidence" value="ECO:0007669"/>
    <property type="project" value="TreeGrafter"/>
</dbReference>
<protein>
    <recommendedName>
        <fullName evidence="3">Rrf2 family transcriptional regulator</fullName>
    </recommendedName>
</protein>
<evidence type="ECO:0000313" key="1">
    <source>
        <dbReference type="EMBL" id="ERL65936.1"/>
    </source>
</evidence>
<dbReference type="SUPFAM" id="SSF46785">
    <property type="entry name" value="Winged helix' DNA-binding domain"/>
    <property type="match status" value="1"/>
</dbReference>
<gene>
    <name evidence="1" type="ORF">L248_2012</name>
</gene>
<dbReference type="eggNOG" id="COG1959">
    <property type="taxonomic scope" value="Bacteria"/>
</dbReference>
<keyword evidence="2" id="KW-1185">Reference proteome</keyword>
<dbReference type="AlphaFoldDB" id="U4TM43"/>
<proteinExistence type="predicted"/>
<dbReference type="Proteomes" id="UP000030647">
    <property type="component" value="Unassembled WGS sequence"/>
</dbReference>
<dbReference type="RefSeq" id="WP_022528879.1">
    <property type="nucleotide sequence ID" value="NZ_KI271584.1"/>
</dbReference>
<reference evidence="2" key="1">
    <citation type="journal article" date="2013" name="Genome Announc.">
        <title>Whole-Genome Sequencing of Lactobacillus shenzhenensis Strain LY-73T.</title>
        <authorList>
            <person name="Lin Z."/>
            <person name="Liu Z."/>
            <person name="Yang R."/>
            <person name="Zou Y."/>
            <person name="Wan D."/>
            <person name="Chen J."/>
            <person name="Guo M."/>
            <person name="Zhao J."/>
            <person name="Fang C."/>
            <person name="Yang R."/>
            <person name="Liu F."/>
        </authorList>
    </citation>
    <scope>NUCLEOTIDE SEQUENCE [LARGE SCALE GENOMIC DNA]</scope>
    <source>
        <strain evidence="2">LY-73</strain>
    </source>
</reference>
<dbReference type="STRING" id="1231336.L248_2012"/>
<dbReference type="PROSITE" id="PS51197">
    <property type="entry name" value="HTH_RRF2_2"/>
    <property type="match status" value="1"/>
</dbReference>
<dbReference type="EMBL" id="KI271584">
    <property type="protein sequence ID" value="ERL65936.1"/>
    <property type="molecule type" value="Genomic_DNA"/>
</dbReference>
<accession>U4TM43</accession>
<dbReference type="Gene3D" id="1.10.10.10">
    <property type="entry name" value="Winged helix-like DNA-binding domain superfamily/Winged helix DNA-binding domain"/>
    <property type="match status" value="1"/>
</dbReference>